<keyword evidence="11" id="KW-1185">Reference proteome</keyword>
<feature type="region of interest" description="Disordered" evidence="7">
    <location>
        <begin position="730"/>
        <end position="761"/>
    </location>
</feature>
<dbReference type="InterPro" id="IPR025659">
    <property type="entry name" value="Tubby-like_C"/>
</dbReference>
<keyword evidence="3" id="KW-0963">Cytoplasm</keyword>
<feature type="compositionally biased region" description="Low complexity" evidence="7">
    <location>
        <begin position="33"/>
        <end position="44"/>
    </location>
</feature>
<evidence type="ECO:0000259" key="9">
    <source>
        <dbReference type="Pfam" id="PF24797"/>
    </source>
</evidence>
<evidence type="ECO:0000256" key="1">
    <source>
        <dbReference type="ARBA" id="ARBA00004496"/>
    </source>
</evidence>
<feature type="domain" description="IFT121/TULP4 N-terminal" evidence="9">
    <location>
        <begin position="171"/>
        <end position="488"/>
    </location>
</feature>
<evidence type="ECO:0000256" key="2">
    <source>
        <dbReference type="ARBA" id="ARBA00007129"/>
    </source>
</evidence>
<evidence type="ECO:0000313" key="10">
    <source>
        <dbReference type="EMBL" id="KAH9511579.1"/>
    </source>
</evidence>
<dbReference type="Pfam" id="PF01167">
    <property type="entry name" value="Tub"/>
    <property type="match status" value="1"/>
</dbReference>
<evidence type="ECO:0000256" key="4">
    <source>
        <dbReference type="ARBA" id="ARBA00022574"/>
    </source>
</evidence>
<feature type="compositionally biased region" description="Low complexity" evidence="7">
    <location>
        <begin position="157"/>
        <end position="175"/>
    </location>
</feature>
<proteinExistence type="inferred from homology"/>
<comment type="subcellular location">
    <subcellularLocation>
        <location evidence="1">Cytoplasm</location>
    </subcellularLocation>
</comment>
<keyword evidence="5" id="KW-0677">Repeat</keyword>
<feature type="region of interest" description="Disordered" evidence="7">
    <location>
        <begin position="1386"/>
        <end position="1426"/>
    </location>
</feature>
<feature type="region of interest" description="Disordered" evidence="7">
    <location>
        <begin position="33"/>
        <end position="83"/>
    </location>
</feature>
<feature type="region of interest" description="Disordered" evidence="7">
    <location>
        <begin position="336"/>
        <end position="370"/>
    </location>
</feature>
<feature type="region of interest" description="Disordered" evidence="7">
    <location>
        <begin position="1553"/>
        <end position="1577"/>
    </location>
</feature>
<feature type="domain" description="Tubby C-terminal" evidence="8">
    <location>
        <begin position="1634"/>
        <end position="1737"/>
    </location>
</feature>
<evidence type="ECO:0000256" key="5">
    <source>
        <dbReference type="ARBA" id="ARBA00022737"/>
    </source>
</evidence>
<protein>
    <submittedName>
        <fullName evidence="10">TUB</fullName>
    </submittedName>
</protein>
<dbReference type="PANTHER" id="PTHR16517:SF2">
    <property type="entry name" value="TUBBY-RELATED PROTEIN 4"/>
    <property type="match status" value="1"/>
</dbReference>
<feature type="region of interest" description="Disordered" evidence="7">
    <location>
        <begin position="1045"/>
        <end position="1098"/>
    </location>
</feature>
<dbReference type="Gene3D" id="2.130.10.10">
    <property type="entry name" value="YVTN repeat-like/Quinoprotein amine dehydrogenase"/>
    <property type="match status" value="1"/>
</dbReference>
<keyword evidence="4 6" id="KW-0853">WD repeat</keyword>
<accession>A0A922HYG8</accession>
<feature type="compositionally biased region" description="Low complexity" evidence="7">
    <location>
        <begin position="1138"/>
        <end position="1163"/>
    </location>
</feature>
<evidence type="ECO:0000313" key="11">
    <source>
        <dbReference type="Proteomes" id="UP000790347"/>
    </source>
</evidence>
<feature type="compositionally biased region" description="Basic and acidic residues" evidence="7">
    <location>
        <begin position="1642"/>
        <end position="1651"/>
    </location>
</feature>
<feature type="region of interest" description="Disordered" evidence="7">
    <location>
        <begin position="1335"/>
        <end position="1370"/>
    </location>
</feature>
<feature type="compositionally biased region" description="Low complexity" evidence="7">
    <location>
        <begin position="1386"/>
        <end position="1399"/>
    </location>
</feature>
<feature type="compositionally biased region" description="Polar residues" evidence="7">
    <location>
        <begin position="1063"/>
        <end position="1077"/>
    </location>
</feature>
<dbReference type="InterPro" id="IPR056159">
    <property type="entry name" value="Beta-prop_IFT121_TULP_N"/>
</dbReference>
<comment type="similarity">
    <text evidence="2">Belongs to the TUB family.</text>
</comment>
<dbReference type="SUPFAM" id="SSF54518">
    <property type="entry name" value="Tubby C-terminal domain-like"/>
    <property type="match status" value="1"/>
</dbReference>
<evidence type="ECO:0000259" key="8">
    <source>
        <dbReference type="Pfam" id="PF01167"/>
    </source>
</evidence>
<dbReference type="InterPro" id="IPR015943">
    <property type="entry name" value="WD40/YVTN_repeat-like_dom_sf"/>
</dbReference>
<evidence type="ECO:0000256" key="7">
    <source>
        <dbReference type="SAM" id="MobiDB-lite"/>
    </source>
</evidence>
<feature type="compositionally biased region" description="Polar residues" evidence="7">
    <location>
        <begin position="1410"/>
        <end position="1419"/>
    </location>
</feature>
<reference evidence="10" key="2">
    <citation type="journal article" date="2022" name="Res Sq">
        <title>Comparative Genomics Reveals Insights into the Divergent Evolution of Astigmatic Mites and Household Pest Adaptations.</title>
        <authorList>
            <person name="Xiong Q."/>
            <person name="Wan A.T.-Y."/>
            <person name="Liu X.-Y."/>
            <person name="Fung C.S.-H."/>
            <person name="Xiao X."/>
            <person name="Malainual N."/>
            <person name="Hou J."/>
            <person name="Wang L."/>
            <person name="Wang M."/>
            <person name="Yang K."/>
            <person name="Cui Y."/>
            <person name="Leung E."/>
            <person name="Nong W."/>
            <person name="Shin S.-K."/>
            <person name="Au S."/>
            <person name="Jeong K.Y."/>
            <person name="Chew F.T."/>
            <person name="Hui J."/>
            <person name="Leung T.F."/>
            <person name="Tungtrongchitr A."/>
            <person name="Zhong N."/>
            <person name="Liu Z."/>
            <person name="Tsui S."/>
        </authorList>
    </citation>
    <scope>NUCLEOTIDE SEQUENCE</scope>
    <source>
        <strain evidence="10">Derf</strain>
        <tissue evidence="10">Whole organism</tissue>
    </source>
</reference>
<feature type="region of interest" description="Disordered" evidence="7">
    <location>
        <begin position="1594"/>
        <end position="1660"/>
    </location>
</feature>
<feature type="compositionally biased region" description="Polar residues" evidence="7">
    <location>
        <begin position="1111"/>
        <end position="1137"/>
    </location>
</feature>
<comment type="caution">
    <text evidence="10">The sequence shown here is derived from an EMBL/GenBank/DDBJ whole genome shotgun (WGS) entry which is preliminary data.</text>
</comment>
<dbReference type="Proteomes" id="UP000790347">
    <property type="component" value="Unassembled WGS sequence"/>
</dbReference>
<gene>
    <name evidence="10" type="primary">TULP4</name>
    <name evidence="10" type="ORF">DERF_010030</name>
</gene>
<dbReference type="Gene3D" id="3.20.90.10">
    <property type="entry name" value="Tubby Protein, Chain A"/>
    <property type="match status" value="1"/>
</dbReference>
<feature type="region of interest" description="Disordered" evidence="7">
    <location>
        <begin position="1514"/>
        <end position="1534"/>
    </location>
</feature>
<reference evidence="10" key="1">
    <citation type="submission" date="2013-05" db="EMBL/GenBank/DDBJ databases">
        <authorList>
            <person name="Yim A.K.Y."/>
            <person name="Chan T.F."/>
            <person name="Ji K.M."/>
            <person name="Liu X.Y."/>
            <person name="Zhou J.W."/>
            <person name="Li R.Q."/>
            <person name="Yang K.Y."/>
            <person name="Li J."/>
            <person name="Li M."/>
            <person name="Law P.T.W."/>
            <person name="Wu Y.L."/>
            <person name="Cai Z.L."/>
            <person name="Qin H."/>
            <person name="Bao Y."/>
            <person name="Leung R.K.K."/>
            <person name="Ng P.K.S."/>
            <person name="Zou J."/>
            <person name="Zhong X.J."/>
            <person name="Ran P.X."/>
            <person name="Zhong N.S."/>
            <person name="Liu Z.G."/>
            <person name="Tsui S.K.W."/>
        </authorList>
    </citation>
    <scope>NUCLEOTIDE SEQUENCE</scope>
    <source>
        <strain evidence="10">Derf</strain>
        <tissue evidence="10">Whole organism</tissue>
    </source>
</reference>
<dbReference type="EMBL" id="ASGP02000004">
    <property type="protein sequence ID" value="KAH9511579.1"/>
    <property type="molecule type" value="Genomic_DNA"/>
</dbReference>
<feature type="region of interest" description="Disordered" evidence="7">
    <location>
        <begin position="1111"/>
        <end position="1168"/>
    </location>
</feature>
<evidence type="ECO:0000256" key="3">
    <source>
        <dbReference type="ARBA" id="ARBA00022490"/>
    </source>
</evidence>
<feature type="compositionally biased region" description="Low complexity" evidence="7">
    <location>
        <begin position="1520"/>
        <end position="1534"/>
    </location>
</feature>
<feature type="compositionally biased region" description="Low complexity" evidence="7">
    <location>
        <begin position="730"/>
        <end position="741"/>
    </location>
</feature>
<dbReference type="Pfam" id="PF24797">
    <property type="entry name" value="Beta-prop_WDR35_TULP_N"/>
    <property type="match status" value="1"/>
</dbReference>
<dbReference type="InterPro" id="IPR000007">
    <property type="entry name" value="Tubby_C"/>
</dbReference>
<dbReference type="PANTHER" id="PTHR16517">
    <property type="entry name" value="TUBBY-RELATED"/>
    <property type="match status" value="1"/>
</dbReference>
<evidence type="ECO:0000256" key="6">
    <source>
        <dbReference type="PROSITE-ProRule" id="PRU00221"/>
    </source>
</evidence>
<sequence>MFIRFEPIKRPQSYNDNPITSLSWMINDCSQNNNNNNVNTNNNLNDDENVDQISDNNNNNNVDDDNHHHHHHQHHNHRHQSLQQEHYYQSFDNNNDNDNGQNEILDGWLAIGNCRGVVGVSYTTIDSLKIQNFKRQINNNNNNDDDEDNQNNFMTLNQSNNQHQNQNQSSSSTTAAAAAIIPQRTNFNLRGHRSEIIFVRWNEPYQKLASCDRNGVIFVWIKYEGRWSIELINDRNTRVTDFAWSHDGRMALICYMDGFVLVGSVSGQRYWSSMLNLNGCSITCGTWTANNQHVLFGTSNGHILVISVHGVFITQISVQEGVEIASMMWSCQKFQSSSSSSTTTTTKQSNTNEQTSTTTTTSTEQPQQQQQQSNHMLAISFVDGTIYLMHNYDEVFPIIIETSLINIKMEWSMNGELLAIGGHRIIRSSSSQSQSSSSSSSTLKNGFYMYQNIINIYRFDGTLIRQCQLDFNYQPLSALTWACNDRRLFHCMWTIIICCMDYTWVCCLIPSLSFISALQVYNRIKNEIDITRLQVPIPVKLLLNELFTPTVHCYLPDYHEIGRFVFRPPANNIRLHCTLMRHDETTTITNNSQSSSSSSIINHYAQQQQFDSSSSSITNQSSSNDDTIYILYLEYLGGLVPILKGKRSSKIKPEFIIFDPQRNVYLPSTSSESTESATNFINENQNNFNSQKISTTTTSSTTSDINHVVNGNGGRIKHFLQNSVWTSANNNRNLTTTTTTDSENDENSNHSSTTSSSSILYHLTPKTRRRLRCRTPQFNGHHHRGHNQRFHDDENNNLEQQQQQFLFSNQASSSSWIDDNLPVTDKIVLITSNIWGTKFKFVGLTPKLPSHLGSVTYRTSLLHLQPRQMSLVIKELNDKNTLINDHQNFSYKQRKNIEQQQRQQQSINDYRSDYEYNNNNGGGYISSSSNGGGGGGGGGGNYSYYSSDSEDEFSESQKLMIMKMTMMQNGTLYNNDPTAMIAPINTFKSVRNSMLINVDENNIPPPPPPQQQQRQRRLLQSSLASSIHQDEFLTLQINQNENGLPTSYNVEIKPSSSSSSSSTNHMGHNNNHQSMNQYHHHQQPSIDSPPPPPPSAATISSTFVRQFKHQTFQSESPKHVSSFSRLSQQHQQGSPSMTATAATTTTTTTQQQSSSTSPKLYSSPNISPNKQIIRSKILKESPRKSSVSYCSNEFTKKSFVGETPTSTICDIVETTIGAPSVGRGDSNDDSNCNDNVASKQTSTTYLVKYKTCVNEALCTSDCNAATATISSNINGIGNGNSRSIEWLTDGNHSSIRHNHHHHHHHQTTIPYVPSQSFQTYHIYDDTDLVTMKTNLDESKQQQQQQQSGIVRKSKNPKDDPDLIEDDSTDHYIRNVEQVVKSLSEKLQLQQQQQQQQQLQNDENGHHLISNHHNNNQYHPSSIDHGRNLSFRSNSLSYDGDDYRSTTASSLSTLQLQQTPSRRFIMNGIDNNQNNRSTGEQRRRNMSITSLISLQQQQQQPNTMDRLRSLISRSNHHQNRNDNNNNLLINKNRSLPASPLMNTNRKEMNLNLQTTSSSITTTTATRQRSSNGRHFFHSPKVVRKLRRKLSYLDCSSEDDENNTSDDDDDLENQIGSSSSSPSIIMDRNNGSKSIKMEKKKIKNEKYRRQKYGDDDDDDDNEKSKRFVLHNKAPLWNEISQVYQLDFGGRVTQESAKNFQIEYQGRQVMQFGRIDTNAYTLDFEYPFSAVQAMAVALANVTQRLK</sequence>
<feature type="compositionally biased region" description="Low complexity" evidence="7">
    <location>
        <begin position="749"/>
        <end position="758"/>
    </location>
</feature>
<dbReference type="GO" id="GO:0005737">
    <property type="term" value="C:cytoplasm"/>
    <property type="evidence" value="ECO:0007669"/>
    <property type="project" value="UniProtKB-SubCell"/>
</dbReference>
<dbReference type="SUPFAM" id="SSF82171">
    <property type="entry name" value="DPP6 N-terminal domain-like"/>
    <property type="match status" value="1"/>
</dbReference>
<dbReference type="PROSITE" id="PS50082">
    <property type="entry name" value="WD_REPEATS_2"/>
    <property type="match status" value="1"/>
</dbReference>
<feature type="compositionally biased region" description="Basic residues" evidence="7">
    <location>
        <begin position="68"/>
        <end position="80"/>
    </location>
</feature>
<organism evidence="10 11">
    <name type="scientific">Dermatophagoides farinae</name>
    <name type="common">American house dust mite</name>
    <dbReference type="NCBI Taxonomy" id="6954"/>
    <lineage>
        <taxon>Eukaryota</taxon>
        <taxon>Metazoa</taxon>
        <taxon>Ecdysozoa</taxon>
        <taxon>Arthropoda</taxon>
        <taxon>Chelicerata</taxon>
        <taxon>Arachnida</taxon>
        <taxon>Acari</taxon>
        <taxon>Acariformes</taxon>
        <taxon>Sarcoptiformes</taxon>
        <taxon>Astigmata</taxon>
        <taxon>Psoroptidia</taxon>
        <taxon>Analgoidea</taxon>
        <taxon>Pyroglyphidae</taxon>
        <taxon>Dermatophagoidinae</taxon>
        <taxon>Dermatophagoides</taxon>
    </lineage>
</organism>
<name>A0A922HYG8_DERFA</name>
<feature type="region of interest" description="Disordered" evidence="7">
    <location>
        <begin position="137"/>
        <end position="175"/>
    </location>
</feature>
<feature type="compositionally biased region" description="Low complexity" evidence="7">
    <location>
        <begin position="1553"/>
        <end position="1569"/>
    </location>
</feature>
<feature type="compositionally biased region" description="Acidic residues" evidence="7">
    <location>
        <begin position="1594"/>
        <end position="1610"/>
    </location>
</feature>
<feature type="repeat" description="WD" evidence="6">
    <location>
        <begin position="189"/>
        <end position="220"/>
    </location>
</feature>
<dbReference type="InterPro" id="IPR001680">
    <property type="entry name" value="WD40_rpt"/>
</dbReference>